<dbReference type="GO" id="GO:0005524">
    <property type="term" value="F:ATP binding"/>
    <property type="evidence" value="ECO:0007669"/>
    <property type="project" value="UniProtKB-UniRule"/>
</dbReference>
<evidence type="ECO:0000256" key="10">
    <source>
        <dbReference type="HAMAP-Rule" id="MF_03211"/>
    </source>
</evidence>
<evidence type="ECO:0000313" key="17">
    <source>
        <dbReference type="Proteomes" id="UP000008549"/>
    </source>
</evidence>
<dbReference type="Pfam" id="PF05127">
    <property type="entry name" value="NAT10_TcmA_helicase"/>
    <property type="match status" value="1"/>
</dbReference>
<dbReference type="InterPro" id="IPR027417">
    <property type="entry name" value="P-loop_NTPase"/>
</dbReference>
<dbReference type="GO" id="GO:1990883">
    <property type="term" value="F:18S rRNA cytidine N-acetyltransferase activity"/>
    <property type="evidence" value="ECO:0000318"/>
    <property type="project" value="GO_Central"/>
</dbReference>
<dbReference type="InterPro" id="IPR007807">
    <property type="entry name" value="TcmA/NAT10_helicase"/>
</dbReference>
<evidence type="ECO:0000259" key="13">
    <source>
        <dbReference type="Pfam" id="PF08351"/>
    </source>
</evidence>
<dbReference type="WormBase" id="CBG12327">
    <property type="protein sequence ID" value="CBP02950"/>
    <property type="gene ID" value="WBGene00033289"/>
    <property type="gene designation" value="Cbr-nath-10"/>
</dbReference>
<comment type="subcellular location">
    <subcellularLocation>
        <location evidence="1 10">Nucleus</location>
        <location evidence="1 10">Nucleolus</location>
    </subcellularLocation>
</comment>
<dbReference type="Pfam" id="PF13718">
    <property type="entry name" value="GNAT_acetyltr_2"/>
    <property type="match status" value="1"/>
</dbReference>
<dbReference type="HOGENOM" id="CLU_004652_0_0_1"/>
<protein>
    <recommendedName>
        <fullName evidence="9 10">RNA cytidine acetyltransferase</fullName>
        <ecNumber evidence="10">2.3.1.-</ecNumber>
    </recommendedName>
    <alternativeName>
        <fullName evidence="10">18S rRNA cytosine acetyltransferase</fullName>
    </alternativeName>
</protein>
<dbReference type="InterPro" id="IPR027992">
    <property type="entry name" value="tRNA_bind_dom"/>
</dbReference>
<name>A8XFK2_CAEBR</name>
<evidence type="ECO:0000259" key="14">
    <source>
        <dbReference type="Pfam" id="PF13718"/>
    </source>
</evidence>
<comment type="similarity">
    <text evidence="10">Belongs to the RNA cytidine acetyltransferase family. NAT10 subfamily.</text>
</comment>
<evidence type="ECO:0000256" key="7">
    <source>
        <dbReference type="ARBA" id="ARBA00023242"/>
    </source>
</evidence>
<dbReference type="EMBL" id="HE600913">
    <property type="protein sequence ID" value="CAP31319.2"/>
    <property type="molecule type" value="Genomic_DNA"/>
</dbReference>
<evidence type="ECO:0000259" key="15">
    <source>
        <dbReference type="Pfam" id="PF13725"/>
    </source>
</evidence>
<dbReference type="GO" id="GO:0005730">
    <property type="term" value="C:nucleolus"/>
    <property type="evidence" value="ECO:0000318"/>
    <property type="project" value="GO_Central"/>
</dbReference>
<feature type="domain" description="Possible tRNA binding" evidence="15">
    <location>
        <begin position="799"/>
        <end position="1028"/>
    </location>
</feature>
<dbReference type="InterPro" id="IPR033688">
    <property type="entry name" value="NAT10"/>
</dbReference>
<evidence type="ECO:0000256" key="11">
    <source>
        <dbReference type="SAM" id="MobiDB-lite"/>
    </source>
</evidence>
<dbReference type="FunFam" id="3.40.50.300:FF:002218">
    <property type="entry name" value="tRNA(Met) cytidine acetyltransferase TmcA"/>
    <property type="match status" value="1"/>
</dbReference>
<dbReference type="EC" id="2.3.1.-" evidence="10"/>
<comment type="catalytic activity">
    <reaction evidence="10">
        <text>a cytidine in tRNA + acetyl-CoA + ATP + H2O = an N(4)-acetylcytidine in tRNA + ADP + phosphate + CoA + H(+)</text>
        <dbReference type="Rhea" id="RHEA:53876"/>
        <dbReference type="Rhea" id="RHEA-COMP:13670"/>
        <dbReference type="Rhea" id="RHEA-COMP:13671"/>
        <dbReference type="ChEBI" id="CHEBI:15377"/>
        <dbReference type="ChEBI" id="CHEBI:15378"/>
        <dbReference type="ChEBI" id="CHEBI:30616"/>
        <dbReference type="ChEBI" id="CHEBI:43474"/>
        <dbReference type="ChEBI" id="CHEBI:57287"/>
        <dbReference type="ChEBI" id="CHEBI:57288"/>
        <dbReference type="ChEBI" id="CHEBI:74900"/>
        <dbReference type="ChEBI" id="CHEBI:82748"/>
        <dbReference type="ChEBI" id="CHEBI:456216"/>
    </reaction>
</comment>
<feature type="binding site" evidence="10">
    <location>
        <begin position="656"/>
        <end position="658"/>
    </location>
    <ligand>
        <name>acetyl-CoA</name>
        <dbReference type="ChEBI" id="CHEBI:57288"/>
    </ligand>
</feature>
<feature type="binding site" evidence="10">
    <location>
        <begin position="300"/>
        <end position="309"/>
    </location>
    <ligand>
        <name>ATP</name>
        <dbReference type="ChEBI" id="CHEBI:30616"/>
    </ligand>
</feature>
<dbReference type="GO" id="GO:1904812">
    <property type="term" value="P:rRNA acetylation involved in maturation of SSU-rRNA"/>
    <property type="evidence" value="ECO:0000318"/>
    <property type="project" value="GO_Central"/>
</dbReference>
<dbReference type="SUPFAM" id="SSF55729">
    <property type="entry name" value="Acyl-CoA N-acyltransferases (Nat)"/>
    <property type="match status" value="1"/>
</dbReference>
<dbReference type="Pfam" id="PF08351">
    <property type="entry name" value="TmcA_N"/>
    <property type="match status" value="1"/>
</dbReference>
<comment type="function">
    <text evidence="10">RNA cytidine acetyltransferase with specificity toward both 18S rRNA and tRNAs. Catalyzes the formation of N(4)-acetylcytidine (ac4C) in 18S rRNA. Required for early nucleolar cleavages of precursor rRNA at sites A0, A1 and A2 during 18S rRNA synthesis. Catalyzes the formation of ac4C in serine and leucine tRNAs. Requires a tRNA-binding adapter protein for full tRNA acetyltransferase activity but not for 18S rRNA acetylation.</text>
</comment>
<comment type="catalytic activity">
    <reaction evidence="10">
        <text>a cytidine in 18S rRNA + acetyl-CoA + ATP + H2O = an N(4)-acetylcytidine in 18S rRNA + ADP + phosphate + CoA + H(+)</text>
        <dbReference type="Rhea" id="RHEA:51424"/>
        <dbReference type="Rhea" id="RHEA-COMP:13575"/>
        <dbReference type="Rhea" id="RHEA-COMP:13576"/>
        <dbReference type="ChEBI" id="CHEBI:15377"/>
        <dbReference type="ChEBI" id="CHEBI:15378"/>
        <dbReference type="ChEBI" id="CHEBI:30616"/>
        <dbReference type="ChEBI" id="CHEBI:43474"/>
        <dbReference type="ChEBI" id="CHEBI:57287"/>
        <dbReference type="ChEBI" id="CHEBI:57288"/>
        <dbReference type="ChEBI" id="CHEBI:74900"/>
        <dbReference type="ChEBI" id="CHEBI:82748"/>
        <dbReference type="ChEBI" id="CHEBI:456216"/>
    </reaction>
</comment>
<dbReference type="eggNOG" id="KOG2036">
    <property type="taxonomic scope" value="Eukaryota"/>
</dbReference>
<dbReference type="PANTHER" id="PTHR10925:SF5">
    <property type="entry name" value="RNA CYTIDINE ACETYLTRANSFERASE"/>
    <property type="match status" value="1"/>
</dbReference>
<dbReference type="CDD" id="cd04301">
    <property type="entry name" value="NAT_SF"/>
    <property type="match status" value="1"/>
</dbReference>
<feature type="compositionally biased region" description="Basic residues" evidence="11">
    <location>
        <begin position="1064"/>
        <end position="1077"/>
    </location>
</feature>
<evidence type="ECO:0000256" key="9">
    <source>
        <dbReference type="ARBA" id="ARBA00068357"/>
    </source>
</evidence>
<sequence length="1077" mass="121035">MRTKLDGRIRTQIENGVATGHRSMFALVGDKARDQVPILYHILSKSTVSARPNVLWCYKKELSFSTHRQKKAKKIKKATTTISGSLPDADPFDVFISSTQIRYCYYNETEKILGNTFGVLVLQDFEAMTPNLLARTIETIEGGGMVILLMQSVRSLRQLYTISMDVHNRYRTEAHNEITARFNERFILSLASCSSILVLDDQLKVLPISSHIENVEAVSASQKVGSACSEVFTRSSLQKIQSESDAELASLKEAMKATKPIGPLLSRARTACQAKALLRFLDVITEKQSNVTCSLTAGRGRGKSAAVGLSLAGAVAFGYTNIFVTSPTPENLKTLFEFVVKGLDALDYQEHTDYELIQSANPEFKNCLVRVQVFREHKQTIQVHIIFFLNCNTDIFQYISPTDVEKLGQCELIVIDEAAAIPLLLVKELISGDFSGPYVSFLASTINGYEGTGRSLSLKLLQQLRQQSAGGEAKEGKVASSKGRTLHEMHMEESIRYKPGDKIEKWLNRLLCLDATSCQLKLECGTPPPADCELYIVNRDTLFSFHDASESFLQQVMAIFVSAHYKNSPNDLQMLSDAPAHNLFVLMAPIDKSRKTIPEVLAVVQLCLEGRLDSDKVENGLESGKRAAGDLIPWTISQQFMDKQFGTLCGGRIVRVAVHPDYQSMGYGSRAVQLIEQYYLGLAASLDEDEHANGVQKKTTIKQVKDGHTVELLEERIEPRADLPPLLQRLDERKPEKLDYLGVSFGLTVPLLKFWKRCEFVPVYIRQNSNDITGEHTCIMLKALEAGSTDNDDEPMATWLPVYWREFRRRLVNLLSYDFSTFSAQLALSLLQMKNKSAEKQMKRYVIERSELAIHLSNTDLRRMSQYGRNMVDSHIITDILPTVAKLYFEQRLPQDLKLAVTQSAILLARGLQRKQFDDVSKELDLPANQVFALLTKAIRRIGDWFDEVCETAVRENLDKTSEAASNNRTVSSLPKAVPLANLEDELDEAAKEIRARHEKDRKALLAELGSELQKYEITQDEKELAEAYESVNMKYANKLISVKSKRTAIQAQIPDEKNPLEKKTKKKKRFSSGGRH</sequence>
<dbReference type="InterPro" id="IPR013562">
    <property type="entry name" value="TmcA/NAT10_N"/>
</dbReference>
<dbReference type="OMA" id="HLHYIMS"/>
<dbReference type="InterPro" id="IPR016181">
    <property type="entry name" value="Acyl_CoA_acyltransferase"/>
</dbReference>
<feature type="binding site" evidence="10">
    <location>
        <begin position="663"/>
        <end position="669"/>
    </location>
    <ligand>
        <name>acetyl-CoA</name>
        <dbReference type="ChEBI" id="CHEBI:57288"/>
    </ligand>
</feature>
<dbReference type="GO" id="GO:0051391">
    <property type="term" value="P:tRNA acetylation"/>
    <property type="evidence" value="ECO:0000318"/>
    <property type="project" value="GO_Central"/>
</dbReference>
<dbReference type="Gene3D" id="3.40.50.11040">
    <property type="match status" value="1"/>
</dbReference>
<feature type="binding site" evidence="10">
    <location>
        <position position="496"/>
    </location>
    <ligand>
        <name>ATP</name>
        <dbReference type="ChEBI" id="CHEBI:30616"/>
    </ligand>
</feature>
<organism evidence="16 17">
    <name type="scientific">Caenorhabditis briggsae</name>
    <dbReference type="NCBI Taxonomy" id="6238"/>
    <lineage>
        <taxon>Eukaryota</taxon>
        <taxon>Metazoa</taxon>
        <taxon>Ecdysozoa</taxon>
        <taxon>Nematoda</taxon>
        <taxon>Chromadorea</taxon>
        <taxon>Rhabditida</taxon>
        <taxon>Rhabditina</taxon>
        <taxon>Rhabditomorpha</taxon>
        <taxon>Rhabditoidea</taxon>
        <taxon>Rhabditidae</taxon>
        <taxon>Peloderinae</taxon>
        <taxon>Caenorhabditis</taxon>
    </lineage>
</organism>
<evidence type="ECO:0000256" key="5">
    <source>
        <dbReference type="ARBA" id="ARBA00022741"/>
    </source>
</evidence>
<keyword evidence="4 10" id="KW-0819">tRNA processing</keyword>
<keyword evidence="17" id="KW-1185">Reference proteome</keyword>
<evidence type="ECO:0000256" key="8">
    <source>
        <dbReference type="ARBA" id="ARBA00023315"/>
    </source>
</evidence>
<dbReference type="GO" id="GO:0051392">
    <property type="term" value="F:tRNA cytidine N4-acetyltransferase activity"/>
    <property type="evidence" value="ECO:0000318"/>
    <property type="project" value="GO_Central"/>
</dbReference>
<dbReference type="GO" id="GO:0000049">
    <property type="term" value="F:tRNA binding"/>
    <property type="evidence" value="ECO:0000318"/>
    <property type="project" value="GO_Central"/>
</dbReference>
<dbReference type="InterPro" id="IPR032672">
    <property type="entry name" value="TmcA/NAT10/Kre33"/>
</dbReference>
<reference evidence="16 17" key="2">
    <citation type="journal article" date="2011" name="PLoS Genet.">
        <title>Caenorhabditis briggsae recombinant inbred line genotypes reveal inter-strain incompatibility and the evolution of recombination.</title>
        <authorList>
            <person name="Ross J.A."/>
            <person name="Koboldt D.C."/>
            <person name="Staisch J.E."/>
            <person name="Chamberlin H.M."/>
            <person name="Gupta B.P."/>
            <person name="Miller R.D."/>
            <person name="Baird S.E."/>
            <person name="Haag E.S."/>
        </authorList>
    </citation>
    <scope>NUCLEOTIDE SEQUENCE [LARGE SCALE GENOMIC DNA]</scope>
    <source>
        <strain evidence="16 17">AF16</strain>
    </source>
</reference>
<feature type="region of interest" description="Disordered" evidence="11">
    <location>
        <begin position="1051"/>
        <end position="1077"/>
    </location>
</feature>
<evidence type="ECO:0000313" key="16">
    <source>
        <dbReference type="EMBL" id="CAP31319.2"/>
    </source>
</evidence>
<evidence type="ECO:0000256" key="1">
    <source>
        <dbReference type="ARBA" id="ARBA00004604"/>
    </source>
</evidence>
<dbReference type="InParanoid" id="A8XFK2"/>
<dbReference type="GO" id="GO:0002101">
    <property type="term" value="P:tRNA wobble cytosine modification"/>
    <property type="evidence" value="ECO:0000318"/>
    <property type="project" value="GO_Central"/>
</dbReference>
<dbReference type="FunCoup" id="A8XFK2">
    <property type="interactions" value="2854"/>
</dbReference>
<evidence type="ECO:0000256" key="4">
    <source>
        <dbReference type="ARBA" id="ARBA00022694"/>
    </source>
</evidence>
<evidence type="ECO:0000259" key="12">
    <source>
        <dbReference type="Pfam" id="PF05127"/>
    </source>
</evidence>
<reference evidence="16 17" key="1">
    <citation type="journal article" date="2003" name="PLoS Biol.">
        <title>The genome sequence of Caenorhabditis briggsae: a platform for comparative genomics.</title>
        <authorList>
            <person name="Stein L.D."/>
            <person name="Bao Z."/>
            <person name="Blasiar D."/>
            <person name="Blumenthal T."/>
            <person name="Brent M.R."/>
            <person name="Chen N."/>
            <person name="Chinwalla A."/>
            <person name="Clarke L."/>
            <person name="Clee C."/>
            <person name="Coghlan A."/>
            <person name="Coulson A."/>
            <person name="D'Eustachio P."/>
            <person name="Fitch D.H."/>
            <person name="Fulton L.A."/>
            <person name="Fulton R.E."/>
            <person name="Griffiths-Jones S."/>
            <person name="Harris T.W."/>
            <person name="Hillier L.W."/>
            <person name="Kamath R."/>
            <person name="Kuwabara P.E."/>
            <person name="Mardis E.R."/>
            <person name="Marra M.A."/>
            <person name="Miner T.L."/>
            <person name="Minx P."/>
            <person name="Mullikin J.C."/>
            <person name="Plumb R.W."/>
            <person name="Rogers J."/>
            <person name="Schein J.E."/>
            <person name="Sohrmann M."/>
            <person name="Spieth J."/>
            <person name="Stajich J.E."/>
            <person name="Wei C."/>
            <person name="Willey D."/>
            <person name="Wilson R.K."/>
            <person name="Durbin R."/>
            <person name="Waterston R.H."/>
        </authorList>
    </citation>
    <scope>NUCLEOTIDE SEQUENCE [LARGE SCALE GENOMIC DNA]</scope>
    <source>
        <strain evidence="16 17">AF16</strain>
    </source>
</reference>
<dbReference type="InterPro" id="IPR000182">
    <property type="entry name" value="GNAT_dom"/>
</dbReference>
<dbReference type="Proteomes" id="UP000008549">
    <property type="component" value="Unassembled WGS sequence"/>
</dbReference>
<evidence type="ECO:0000256" key="2">
    <source>
        <dbReference type="ARBA" id="ARBA00022552"/>
    </source>
</evidence>
<gene>
    <name evidence="10 18" type="primary">nath-10</name>
    <name evidence="16" type="synonym">Cbr-nath-10</name>
    <name evidence="18" type="ORF">CBG12327</name>
    <name evidence="16" type="ORF">CBG_12327</name>
</gene>
<feature type="domain" description="TcmA/NAT10 helicase" evidence="12">
    <location>
        <begin position="295"/>
        <end position="514"/>
    </location>
</feature>
<keyword evidence="3 10" id="KW-0808">Transferase</keyword>
<dbReference type="Pfam" id="PF13725">
    <property type="entry name" value="tRNA_bind_2"/>
    <property type="match status" value="1"/>
</dbReference>
<evidence type="ECO:0000256" key="3">
    <source>
        <dbReference type="ARBA" id="ARBA00022679"/>
    </source>
</evidence>
<keyword evidence="6 10" id="KW-0067">ATP-binding</keyword>
<dbReference type="PANTHER" id="PTHR10925">
    <property type="entry name" value="N-ACETYLTRANSFERASE 10"/>
    <property type="match status" value="1"/>
</dbReference>
<dbReference type="HAMAP" id="MF_03211">
    <property type="entry name" value="RNA_acetyltr_Nat10"/>
    <property type="match status" value="1"/>
</dbReference>
<dbReference type="Gene3D" id="3.40.50.300">
    <property type="entry name" value="P-loop containing nucleotide triphosphate hydrolases"/>
    <property type="match status" value="1"/>
</dbReference>
<feature type="binding site" evidence="10">
    <location>
        <position position="757"/>
    </location>
    <ligand>
        <name>acetyl-CoA</name>
        <dbReference type="ChEBI" id="CHEBI:57288"/>
    </ligand>
</feature>
<proteinExistence type="inferred from homology"/>
<keyword evidence="5 10" id="KW-0547">Nucleotide-binding</keyword>
<dbReference type="STRING" id="6238.A8XFK2"/>
<keyword evidence="7 10" id="KW-0539">Nucleus</keyword>
<feature type="domain" description="N-acetyltransferase" evidence="14">
    <location>
        <begin position="555"/>
        <end position="785"/>
    </location>
</feature>
<keyword evidence="8 10" id="KW-0012">Acyltransferase</keyword>
<keyword evidence="2 10" id="KW-0698">rRNA processing</keyword>
<evidence type="ECO:0000313" key="18">
    <source>
        <dbReference type="WormBase" id="CBG12327"/>
    </source>
</evidence>
<dbReference type="Gene3D" id="3.40.630.30">
    <property type="match status" value="1"/>
</dbReference>
<feature type="domain" description="TmcA/NAT10 N-terminal" evidence="13">
    <location>
        <begin position="8"/>
        <end position="200"/>
    </location>
</feature>
<accession>A8XFK2</accession>
<evidence type="ECO:0000256" key="6">
    <source>
        <dbReference type="ARBA" id="ARBA00022840"/>
    </source>
</evidence>
<dbReference type="AlphaFoldDB" id="A8XFK2"/>